<dbReference type="AlphaFoldDB" id="A0A811MGX9"/>
<dbReference type="Gene3D" id="1.25.10.10">
    <property type="entry name" value="Leucine-rich Repeat Variant"/>
    <property type="match status" value="1"/>
</dbReference>
<reference evidence="3" key="1">
    <citation type="submission" date="2020-10" db="EMBL/GenBank/DDBJ databases">
        <authorList>
            <person name="Han B."/>
            <person name="Lu T."/>
            <person name="Zhao Q."/>
            <person name="Huang X."/>
            <person name="Zhao Y."/>
        </authorList>
    </citation>
    <scope>NUCLEOTIDE SEQUENCE</scope>
</reference>
<evidence type="ECO:0008006" key="5">
    <source>
        <dbReference type="Google" id="ProtNLM"/>
    </source>
</evidence>
<dbReference type="InterPro" id="IPR007216">
    <property type="entry name" value="CNOT9"/>
</dbReference>
<keyword evidence="4" id="KW-1185">Reference proteome</keyword>
<dbReference type="InterPro" id="IPR011989">
    <property type="entry name" value="ARM-like"/>
</dbReference>
<dbReference type="PANTHER" id="PTHR12262">
    <property type="entry name" value="CCR4-NOT TRANSCRIPTION COMPLEX SUBUNIT 9"/>
    <property type="match status" value="1"/>
</dbReference>
<evidence type="ECO:0000256" key="1">
    <source>
        <dbReference type="ARBA" id="ARBA00006385"/>
    </source>
</evidence>
<comment type="caution">
    <text evidence="3">The sequence shown here is derived from an EMBL/GenBank/DDBJ whole genome shotgun (WGS) entry which is preliminary data.</text>
</comment>
<dbReference type="FunFam" id="1.25.10.10:FF:000334">
    <property type="entry name" value="Cell differentiation protein-like protein"/>
    <property type="match status" value="1"/>
</dbReference>
<feature type="compositionally biased region" description="Low complexity" evidence="2">
    <location>
        <begin position="8"/>
        <end position="20"/>
    </location>
</feature>
<evidence type="ECO:0000256" key="2">
    <source>
        <dbReference type="SAM" id="MobiDB-lite"/>
    </source>
</evidence>
<dbReference type="Pfam" id="PF04078">
    <property type="entry name" value="Rcd1"/>
    <property type="match status" value="1"/>
</dbReference>
<dbReference type="Proteomes" id="UP000604825">
    <property type="component" value="Unassembled WGS sequence"/>
</dbReference>
<protein>
    <recommendedName>
        <fullName evidence="5">Cell differentiation protein rcd1</fullName>
    </recommendedName>
</protein>
<comment type="similarity">
    <text evidence="1">Belongs to the CNOT9 family.</text>
</comment>
<name>A0A811MGX9_9POAL</name>
<dbReference type="OrthoDB" id="1183224at2759"/>
<feature type="region of interest" description="Disordered" evidence="2">
    <location>
        <begin position="1"/>
        <end position="25"/>
    </location>
</feature>
<dbReference type="SUPFAM" id="SSF48371">
    <property type="entry name" value="ARM repeat"/>
    <property type="match status" value="1"/>
</dbReference>
<proteinExistence type="inferred from homology"/>
<dbReference type="GO" id="GO:0030014">
    <property type="term" value="C:CCR4-NOT complex"/>
    <property type="evidence" value="ECO:0007669"/>
    <property type="project" value="InterPro"/>
</dbReference>
<organism evidence="3 4">
    <name type="scientific">Miscanthus lutarioriparius</name>
    <dbReference type="NCBI Taxonomy" id="422564"/>
    <lineage>
        <taxon>Eukaryota</taxon>
        <taxon>Viridiplantae</taxon>
        <taxon>Streptophyta</taxon>
        <taxon>Embryophyta</taxon>
        <taxon>Tracheophyta</taxon>
        <taxon>Spermatophyta</taxon>
        <taxon>Magnoliopsida</taxon>
        <taxon>Liliopsida</taxon>
        <taxon>Poales</taxon>
        <taxon>Poaceae</taxon>
        <taxon>PACMAD clade</taxon>
        <taxon>Panicoideae</taxon>
        <taxon>Andropogonodae</taxon>
        <taxon>Andropogoneae</taxon>
        <taxon>Saccharinae</taxon>
        <taxon>Miscanthus</taxon>
    </lineage>
</organism>
<evidence type="ECO:0000313" key="4">
    <source>
        <dbReference type="Proteomes" id="UP000604825"/>
    </source>
</evidence>
<accession>A0A811MGX9</accession>
<gene>
    <name evidence="3" type="ORF">NCGR_LOCUS4561</name>
</gene>
<sequence>MANPPPYFSAGPYSAPAPAAKDQDAAKEDQDVAQLVLELCVPELREKALLLLSKKREKCEDLALLLWHSYGTMAALLQEIVSIYRSLSPPKLSSEQSTRVCNALALLQCVASHPDTRMPFVNALVPLYLFPFLNTTYKTREYEFLRLTSLGVIGALVKFDDNEVVAFLLTSEIIPLCLRAIDMGSELSKTVATFIIQKIMLDDAGLAYIYASSERFCAVASVLAQMVEELVEQPSPRLLKHIIRCYLRLTDDGRACNALRNILPTVLRDGTFNDLIEVDLTARLWLHQLLHNIMMMSNGGGGPHPVLGRAMGM</sequence>
<dbReference type="GO" id="GO:0006402">
    <property type="term" value="P:mRNA catabolic process"/>
    <property type="evidence" value="ECO:0007669"/>
    <property type="project" value="InterPro"/>
</dbReference>
<dbReference type="InterPro" id="IPR016024">
    <property type="entry name" value="ARM-type_fold"/>
</dbReference>
<evidence type="ECO:0000313" key="3">
    <source>
        <dbReference type="EMBL" id="CAD6206934.1"/>
    </source>
</evidence>
<dbReference type="EMBL" id="CAJGYO010000001">
    <property type="protein sequence ID" value="CAD6206934.1"/>
    <property type="molecule type" value="Genomic_DNA"/>
</dbReference>